<keyword evidence="7" id="KW-1133">Transmembrane helix</keyword>
<dbReference type="SUPFAM" id="SSF46626">
    <property type="entry name" value="Cytochrome c"/>
    <property type="match status" value="2"/>
</dbReference>
<proteinExistence type="predicted"/>
<dbReference type="Gene3D" id="1.10.760.10">
    <property type="entry name" value="Cytochrome c-like domain"/>
    <property type="match status" value="2"/>
</dbReference>
<dbReference type="PROSITE" id="PS51007">
    <property type="entry name" value="CYTC"/>
    <property type="match status" value="2"/>
</dbReference>
<evidence type="ECO:0000256" key="7">
    <source>
        <dbReference type="SAM" id="Phobius"/>
    </source>
</evidence>
<dbReference type="GO" id="GO:0020037">
    <property type="term" value="F:heme binding"/>
    <property type="evidence" value="ECO:0007669"/>
    <property type="project" value="InterPro"/>
</dbReference>
<keyword evidence="2 6" id="KW-0349">Heme</keyword>
<dbReference type="RefSeq" id="WP_018441444.1">
    <property type="nucleotide sequence ID" value="NZ_KB890176.1"/>
</dbReference>
<dbReference type="EMBL" id="PNYC01000003">
    <property type="protein sequence ID" value="PMS37524.1"/>
    <property type="molecule type" value="Genomic_DNA"/>
</dbReference>
<organism evidence="9 10">
    <name type="scientific">Trinickia symbiotica</name>
    <dbReference type="NCBI Taxonomy" id="863227"/>
    <lineage>
        <taxon>Bacteria</taxon>
        <taxon>Pseudomonadati</taxon>
        <taxon>Pseudomonadota</taxon>
        <taxon>Betaproteobacteria</taxon>
        <taxon>Burkholderiales</taxon>
        <taxon>Burkholderiaceae</taxon>
        <taxon>Trinickia</taxon>
    </lineage>
</organism>
<protein>
    <submittedName>
        <fullName evidence="9">Cytochrome c5 family protein</fullName>
    </submittedName>
</protein>
<sequence>MSEAPHGAPIKTPGQLIAAVVAAFAIPIVIIWLLAYNVNETVRTGAGTDELADAAVAKRIAPIAQVTVRDANAPHVYKTGEEVFKAVCVTCHGTGAAGAPKFGNSADWAPRIAQGYDTLLHTALTGKGAMPPRGGTSPDDYSDYEIARAVVYMADHGGANFPEPAAPAQGASATATAQAAPGASGASAQSPADASAQAAGQQAAAAMAALNSASKAEPASAPATTTASADANQAGKALYQQVCQACHAAGVLGAPKFGNKADWAPRLKDPMDTIYNYALHGKGNMPPKGGSQASDADVKAAVDYMVSAAK</sequence>
<dbReference type="Proteomes" id="UP000235777">
    <property type="component" value="Unassembled WGS sequence"/>
</dbReference>
<dbReference type="STRING" id="863227.GCA_000373005_02872"/>
<gene>
    <name evidence="9" type="ORF">C0Z20_06005</name>
</gene>
<feature type="domain" description="Cytochrome c" evidence="8">
    <location>
        <begin position="75"/>
        <end position="157"/>
    </location>
</feature>
<feature type="transmembrane region" description="Helical" evidence="7">
    <location>
        <begin position="16"/>
        <end position="35"/>
    </location>
</feature>
<evidence type="ECO:0000259" key="8">
    <source>
        <dbReference type="PROSITE" id="PS51007"/>
    </source>
</evidence>
<keyword evidence="7" id="KW-0472">Membrane</keyword>
<evidence type="ECO:0000256" key="1">
    <source>
        <dbReference type="ARBA" id="ARBA00022448"/>
    </source>
</evidence>
<evidence type="ECO:0000256" key="2">
    <source>
        <dbReference type="ARBA" id="ARBA00022617"/>
    </source>
</evidence>
<evidence type="ECO:0000256" key="4">
    <source>
        <dbReference type="ARBA" id="ARBA00022982"/>
    </source>
</evidence>
<dbReference type="AlphaFoldDB" id="A0A2N7X7C0"/>
<keyword evidence="7" id="KW-0812">Transmembrane</keyword>
<dbReference type="OrthoDB" id="9814708at2"/>
<evidence type="ECO:0000313" key="10">
    <source>
        <dbReference type="Proteomes" id="UP000235777"/>
    </source>
</evidence>
<dbReference type="InterPro" id="IPR002323">
    <property type="entry name" value="Cyt_CIE"/>
</dbReference>
<evidence type="ECO:0000256" key="5">
    <source>
        <dbReference type="ARBA" id="ARBA00023004"/>
    </source>
</evidence>
<feature type="domain" description="Cytochrome c" evidence="8">
    <location>
        <begin position="230"/>
        <end position="309"/>
    </location>
</feature>
<keyword evidence="5 6" id="KW-0408">Iron</keyword>
<dbReference type="PRINTS" id="PR00607">
    <property type="entry name" value="CYTCHROMECIE"/>
</dbReference>
<dbReference type="GO" id="GO:0005506">
    <property type="term" value="F:iron ion binding"/>
    <property type="evidence" value="ECO:0007669"/>
    <property type="project" value="InterPro"/>
</dbReference>
<name>A0A2N7X7C0_9BURK</name>
<comment type="caution">
    <text evidence="9">The sequence shown here is derived from an EMBL/GenBank/DDBJ whole genome shotgun (WGS) entry which is preliminary data.</text>
</comment>
<dbReference type="Pfam" id="PF13442">
    <property type="entry name" value="Cytochrome_CBB3"/>
    <property type="match status" value="2"/>
</dbReference>
<evidence type="ECO:0000313" key="9">
    <source>
        <dbReference type="EMBL" id="PMS37524.1"/>
    </source>
</evidence>
<dbReference type="PANTHER" id="PTHR40942:SF4">
    <property type="entry name" value="CYTOCHROME C5"/>
    <property type="match status" value="1"/>
</dbReference>
<reference evidence="9 10" key="1">
    <citation type="submission" date="2018-01" db="EMBL/GenBank/DDBJ databases">
        <title>Whole genome analyses suggest that Burkholderia sensu lato contains two further novel genera in the rhizoxinica-symbiotica group Mycetohabitans gen. nov., and Trinickia gen. nov.: implications for the evolution of diazotrophy and nodulation in the Burkholderiaceae.</title>
        <authorList>
            <person name="Estrada-de los Santos P."/>
            <person name="Palmer M."/>
            <person name="Chavez-Ramirez B."/>
            <person name="Beukes C."/>
            <person name="Steenkamp E.T."/>
            <person name="Hirsch A.M."/>
            <person name="Manyaka P."/>
            <person name="Maluk M."/>
            <person name="Lafos M."/>
            <person name="Crook M."/>
            <person name="Gross E."/>
            <person name="Simon M.F."/>
            <person name="Bueno dos Reis Junior F."/>
            <person name="Poole P.S."/>
            <person name="Venter S.N."/>
            <person name="James E.K."/>
        </authorList>
    </citation>
    <scope>NUCLEOTIDE SEQUENCE [LARGE SCALE GENOMIC DNA]</scope>
    <source>
        <strain evidence="9 10">JPY 581</strain>
    </source>
</reference>
<evidence type="ECO:0000256" key="3">
    <source>
        <dbReference type="ARBA" id="ARBA00022723"/>
    </source>
</evidence>
<accession>A0A2N7X7C0</accession>
<keyword evidence="4" id="KW-0249">Electron transport</keyword>
<keyword evidence="10" id="KW-1185">Reference proteome</keyword>
<dbReference type="InterPro" id="IPR009056">
    <property type="entry name" value="Cyt_c-like_dom"/>
</dbReference>
<dbReference type="PANTHER" id="PTHR40942">
    <property type="match status" value="1"/>
</dbReference>
<evidence type="ECO:0000256" key="6">
    <source>
        <dbReference type="PROSITE-ProRule" id="PRU00433"/>
    </source>
</evidence>
<keyword evidence="3 6" id="KW-0479">Metal-binding</keyword>
<keyword evidence="1" id="KW-0813">Transport</keyword>
<dbReference type="GO" id="GO:0009055">
    <property type="term" value="F:electron transfer activity"/>
    <property type="evidence" value="ECO:0007669"/>
    <property type="project" value="InterPro"/>
</dbReference>
<dbReference type="InterPro" id="IPR036909">
    <property type="entry name" value="Cyt_c-like_dom_sf"/>
</dbReference>